<gene>
    <name evidence="1" type="ORF">ACFO4R_04850</name>
</gene>
<dbReference type="SUPFAM" id="SSF54913">
    <property type="entry name" value="GlnB-like"/>
    <property type="match status" value="1"/>
</dbReference>
<protein>
    <recommendedName>
        <fullName evidence="3">Nitrogen regulatory protein P-II</fullName>
    </recommendedName>
</protein>
<organism evidence="1 2">
    <name type="scientific">Filifactor villosus</name>
    <dbReference type="NCBI Taxonomy" id="29374"/>
    <lineage>
        <taxon>Bacteria</taxon>
        <taxon>Bacillati</taxon>
        <taxon>Bacillota</taxon>
        <taxon>Clostridia</taxon>
        <taxon>Peptostreptococcales</taxon>
        <taxon>Filifactoraceae</taxon>
        <taxon>Filifactor</taxon>
    </lineage>
</organism>
<proteinExistence type="predicted"/>
<sequence length="112" mass="12438">MEALFIVLNKTEKLNDLMLAFAEHGITGGTILESQGMAKFLYSENHELPMFGSLYMLMNDGRPVNKTIFMLLKKERVAVAKEVVKEVIGDLNTENVGIMFTVPVSSVEGLTK</sequence>
<dbReference type="Gene3D" id="3.30.70.120">
    <property type="match status" value="1"/>
</dbReference>
<dbReference type="Proteomes" id="UP001595916">
    <property type="component" value="Unassembled WGS sequence"/>
</dbReference>
<evidence type="ECO:0000313" key="1">
    <source>
        <dbReference type="EMBL" id="MFC4804405.1"/>
    </source>
</evidence>
<dbReference type="EMBL" id="JBHSHL010000014">
    <property type="protein sequence ID" value="MFC4804405.1"/>
    <property type="molecule type" value="Genomic_DNA"/>
</dbReference>
<accession>A0ABV9QKW7</accession>
<evidence type="ECO:0008006" key="3">
    <source>
        <dbReference type="Google" id="ProtNLM"/>
    </source>
</evidence>
<dbReference type="InterPro" id="IPR015867">
    <property type="entry name" value="N-reg_PII/ATP_PRibTrfase_C"/>
</dbReference>
<dbReference type="InterPro" id="IPR011322">
    <property type="entry name" value="N-reg_PII-like_a/b"/>
</dbReference>
<evidence type="ECO:0000313" key="2">
    <source>
        <dbReference type="Proteomes" id="UP001595916"/>
    </source>
</evidence>
<comment type="caution">
    <text evidence="1">The sequence shown here is derived from an EMBL/GenBank/DDBJ whole genome shotgun (WGS) entry which is preliminary data.</text>
</comment>
<dbReference type="RefSeq" id="WP_379787911.1">
    <property type="nucleotide sequence ID" value="NZ_JBHSHL010000014.1"/>
</dbReference>
<reference evidence="2" key="1">
    <citation type="journal article" date="2019" name="Int. J. Syst. Evol. Microbiol.">
        <title>The Global Catalogue of Microorganisms (GCM) 10K type strain sequencing project: providing services to taxonomists for standard genome sequencing and annotation.</title>
        <authorList>
            <consortium name="The Broad Institute Genomics Platform"/>
            <consortium name="The Broad Institute Genome Sequencing Center for Infectious Disease"/>
            <person name="Wu L."/>
            <person name="Ma J."/>
        </authorList>
    </citation>
    <scope>NUCLEOTIDE SEQUENCE [LARGE SCALE GENOMIC DNA]</scope>
    <source>
        <strain evidence="2">CCUG 46385</strain>
    </source>
</reference>
<keyword evidence="2" id="KW-1185">Reference proteome</keyword>
<name>A0ABV9QKW7_9FIRM</name>